<accession>A0A150PR93</accession>
<proteinExistence type="predicted"/>
<dbReference type="EMBL" id="JELY01000757">
    <property type="protein sequence ID" value="KYF58245.1"/>
    <property type="molecule type" value="Genomic_DNA"/>
</dbReference>
<protein>
    <submittedName>
        <fullName evidence="1">Uncharacterized protein</fullName>
    </submittedName>
</protein>
<gene>
    <name evidence="1" type="ORF">BE08_37875</name>
</gene>
<evidence type="ECO:0000313" key="1">
    <source>
        <dbReference type="EMBL" id="KYF58245.1"/>
    </source>
</evidence>
<name>A0A150PR93_SORCE</name>
<dbReference type="Proteomes" id="UP000075420">
    <property type="component" value="Unassembled WGS sequence"/>
</dbReference>
<dbReference type="AlphaFoldDB" id="A0A150PR93"/>
<reference evidence="1 2" key="1">
    <citation type="submission" date="2014-02" db="EMBL/GenBank/DDBJ databases">
        <title>The small core and large imbalanced accessory genome model reveals a collaborative survival strategy of Sorangium cellulosum strains in nature.</title>
        <authorList>
            <person name="Han K."/>
            <person name="Peng R."/>
            <person name="Blom J."/>
            <person name="Li Y.-Z."/>
        </authorList>
    </citation>
    <scope>NUCLEOTIDE SEQUENCE [LARGE SCALE GENOMIC DNA]</scope>
    <source>
        <strain evidence="1 2">So0157-25</strain>
    </source>
</reference>
<sequence length="108" mass="12159">MSAVLMTTSRQGDTRSNRLVPVAAQSTFKELWIPAAEALGLQWVPLFETGFAVERSDLPDVIRELEALRAWCVSSESHRKLILERLDRLIDELNEISSSDDDVEVFIG</sequence>
<evidence type="ECO:0000313" key="2">
    <source>
        <dbReference type="Proteomes" id="UP000075420"/>
    </source>
</evidence>
<comment type="caution">
    <text evidence="1">The sequence shown here is derived from an EMBL/GenBank/DDBJ whole genome shotgun (WGS) entry which is preliminary data.</text>
</comment>
<organism evidence="1 2">
    <name type="scientific">Sorangium cellulosum</name>
    <name type="common">Polyangium cellulosum</name>
    <dbReference type="NCBI Taxonomy" id="56"/>
    <lineage>
        <taxon>Bacteria</taxon>
        <taxon>Pseudomonadati</taxon>
        <taxon>Myxococcota</taxon>
        <taxon>Polyangia</taxon>
        <taxon>Polyangiales</taxon>
        <taxon>Polyangiaceae</taxon>
        <taxon>Sorangium</taxon>
    </lineage>
</organism>